<dbReference type="EMBL" id="MGEQ01000003">
    <property type="protein sequence ID" value="OGL87097.1"/>
    <property type="molecule type" value="Genomic_DNA"/>
</dbReference>
<organism evidence="2 3">
    <name type="scientific">Candidatus Uhrbacteria bacterium RIFCSPLOWO2_02_FULL_48_18</name>
    <dbReference type="NCBI Taxonomy" id="1802408"/>
    <lineage>
        <taxon>Bacteria</taxon>
        <taxon>Candidatus Uhriibacteriota</taxon>
    </lineage>
</organism>
<feature type="compositionally biased region" description="Polar residues" evidence="1">
    <location>
        <begin position="7"/>
        <end position="18"/>
    </location>
</feature>
<feature type="region of interest" description="Disordered" evidence="1">
    <location>
        <begin position="1"/>
        <end position="20"/>
    </location>
</feature>
<reference evidence="2 3" key="1">
    <citation type="journal article" date="2016" name="Nat. Commun.">
        <title>Thousands of microbial genomes shed light on interconnected biogeochemical processes in an aquifer system.</title>
        <authorList>
            <person name="Anantharaman K."/>
            <person name="Brown C.T."/>
            <person name="Hug L.A."/>
            <person name="Sharon I."/>
            <person name="Castelle C.J."/>
            <person name="Probst A.J."/>
            <person name="Thomas B.C."/>
            <person name="Singh A."/>
            <person name="Wilkins M.J."/>
            <person name="Karaoz U."/>
            <person name="Brodie E.L."/>
            <person name="Williams K.H."/>
            <person name="Hubbard S.S."/>
            <person name="Banfield J.F."/>
        </authorList>
    </citation>
    <scope>NUCLEOTIDE SEQUENCE [LARGE SCALE GENOMIC DNA]</scope>
</reference>
<evidence type="ECO:0000256" key="1">
    <source>
        <dbReference type="SAM" id="MobiDB-lite"/>
    </source>
</evidence>
<proteinExistence type="predicted"/>
<name>A0A1F7VAP0_9BACT</name>
<evidence type="ECO:0000313" key="3">
    <source>
        <dbReference type="Proteomes" id="UP000176593"/>
    </source>
</evidence>
<gene>
    <name evidence="2" type="ORF">A3I41_04110</name>
</gene>
<accession>A0A1F7VAP0</accession>
<dbReference type="AlphaFoldDB" id="A0A1F7VAP0"/>
<comment type="caution">
    <text evidence="2">The sequence shown here is derived from an EMBL/GenBank/DDBJ whole genome shotgun (WGS) entry which is preliminary data.</text>
</comment>
<dbReference type="Proteomes" id="UP000176593">
    <property type="component" value="Unassembled WGS sequence"/>
</dbReference>
<evidence type="ECO:0000313" key="2">
    <source>
        <dbReference type="EMBL" id="OGL87097.1"/>
    </source>
</evidence>
<protein>
    <submittedName>
        <fullName evidence="2">Uncharacterized protein</fullName>
    </submittedName>
</protein>
<sequence length="76" mass="8163">MLAASGRNASVKTLNNTPPLWDEVNSEWMRRCTIGDPRICQPSACKAELPGRTRAEKLTTKQAGLPNGGRALPGMA</sequence>